<feature type="compositionally biased region" description="Low complexity" evidence="8">
    <location>
        <begin position="391"/>
        <end position="411"/>
    </location>
</feature>
<keyword evidence="4 6" id="KW-0371">Homeobox</keyword>
<evidence type="ECO:0000256" key="1">
    <source>
        <dbReference type="ARBA" id="ARBA00004123"/>
    </source>
</evidence>
<accession>A0AAN9T7Z3</accession>
<keyword evidence="5 6" id="KW-0539">Nucleus</keyword>
<dbReference type="GO" id="GO:0000978">
    <property type="term" value="F:RNA polymerase II cis-regulatory region sequence-specific DNA binding"/>
    <property type="evidence" value="ECO:0007669"/>
    <property type="project" value="TreeGrafter"/>
</dbReference>
<feature type="DNA-binding region" description="Homeobox" evidence="6">
    <location>
        <begin position="317"/>
        <end position="376"/>
    </location>
</feature>
<evidence type="ECO:0000256" key="4">
    <source>
        <dbReference type="ARBA" id="ARBA00023155"/>
    </source>
</evidence>
<gene>
    <name evidence="10" type="ORF">V9T40_012818</name>
</gene>
<sequence>MMVGTYNNNCNGVYGNTPDCYANGSYEHYQYHHHHYYQDQVYPHSDYCTSTNRLDTLPKQYNNSGYYDSMLGYEYNSTSSTDVNDSRRSDESHYYALQHQHYHQEDVNIITSSNGLSYTNLDYSNTENYSYHQKSNSPKEFVSYETLESKRDTESCPQRQDECHENLDYLHQSAIPEEQYHGTSYGSSVKEESHFHPHTTSSSTLNALPDYHQSAVPLHHMHQNSPHHPHHHHQPHGSSSTSNQSNVPTYKWMQVKRNVPKPGPKPLPSDYQTPTNNYPAGGNLLQGTSNAAGNLLLGSHFGNSSNVMQNGGNALLNNSGRTNFTNKQLTELEKEFHFNKYLTRARRIEIASALQLNETQVKIWFQNRRMKQKKRMKEGLIPPDISLNLATPSMNGSSSTSNSPTTVQNNSHHNEDSMD</sequence>
<dbReference type="Pfam" id="PF00046">
    <property type="entry name" value="Homeodomain"/>
    <property type="match status" value="1"/>
</dbReference>
<dbReference type="EMBL" id="JBBCAQ010000036">
    <property type="protein sequence ID" value="KAK7576532.1"/>
    <property type="molecule type" value="Genomic_DNA"/>
</dbReference>
<feature type="region of interest" description="Disordered" evidence="8">
    <location>
        <begin position="384"/>
        <end position="419"/>
    </location>
</feature>
<dbReference type="PRINTS" id="PR00024">
    <property type="entry name" value="HOMEOBOX"/>
</dbReference>
<name>A0AAN9T7Z3_9HEMI</name>
<dbReference type="InterPro" id="IPR001356">
    <property type="entry name" value="HD"/>
</dbReference>
<organism evidence="10 11">
    <name type="scientific">Parthenolecanium corni</name>
    <dbReference type="NCBI Taxonomy" id="536013"/>
    <lineage>
        <taxon>Eukaryota</taxon>
        <taxon>Metazoa</taxon>
        <taxon>Ecdysozoa</taxon>
        <taxon>Arthropoda</taxon>
        <taxon>Hexapoda</taxon>
        <taxon>Insecta</taxon>
        <taxon>Pterygota</taxon>
        <taxon>Neoptera</taxon>
        <taxon>Paraneoptera</taxon>
        <taxon>Hemiptera</taxon>
        <taxon>Sternorrhyncha</taxon>
        <taxon>Coccoidea</taxon>
        <taxon>Coccidae</taxon>
        <taxon>Parthenolecanium</taxon>
    </lineage>
</organism>
<evidence type="ECO:0000256" key="2">
    <source>
        <dbReference type="ARBA" id="ARBA00022473"/>
    </source>
</evidence>
<dbReference type="GO" id="GO:0005634">
    <property type="term" value="C:nucleus"/>
    <property type="evidence" value="ECO:0007669"/>
    <property type="project" value="UniProtKB-SubCell"/>
</dbReference>
<dbReference type="InterPro" id="IPR020479">
    <property type="entry name" value="HD_metazoa"/>
</dbReference>
<dbReference type="InterPro" id="IPR009057">
    <property type="entry name" value="Homeodomain-like_sf"/>
</dbReference>
<evidence type="ECO:0000256" key="6">
    <source>
        <dbReference type="PROSITE-ProRule" id="PRU00108"/>
    </source>
</evidence>
<dbReference type="InterPro" id="IPR046327">
    <property type="entry name" value="HXA1/B1/D1"/>
</dbReference>
<reference evidence="10 11" key="1">
    <citation type="submission" date="2024-03" db="EMBL/GenBank/DDBJ databases">
        <title>Adaptation during the transition from Ophiocordyceps entomopathogen to insect associate is accompanied by gene loss and intensified selection.</title>
        <authorList>
            <person name="Ward C.M."/>
            <person name="Onetto C.A."/>
            <person name="Borneman A.R."/>
        </authorList>
    </citation>
    <scope>NUCLEOTIDE SEQUENCE [LARGE SCALE GENOMIC DNA]</scope>
    <source>
        <strain evidence="10">AWRI1</strain>
        <tissue evidence="10">Single Adult Female</tissue>
    </source>
</reference>
<feature type="domain" description="Homeobox" evidence="9">
    <location>
        <begin position="315"/>
        <end position="375"/>
    </location>
</feature>
<dbReference type="PROSITE" id="PS50071">
    <property type="entry name" value="HOMEOBOX_2"/>
    <property type="match status" value="1"/>
</dbReference>
<evidence type="ECO:0000256" key="3">
    <source>
        <dbReference type="ARBA" id="ARBA00023125"/>
    </source>
</evidence>
<evidence type="ECO:0000313" key="11">
    <source>
        <dbReference type="Proteomes" id="UP001367676"/>
    </source>
</evidence>
<feature type="region of interest" description="Disordered" evidence="8">
    <location>
        <begin position="181"/>
        <end position="206"/>
    </location>
</feature>
<dbReference type="GO" id="GO:0000981">
    <property type="term" value="F:DNA-binding transcription factor activity, RNA polymerase II-specific"/>
    <property type="evidence" value="ECO:0007669"/>
    <property type="project" value="InterPro"/>
</dbReference>
<dbReference type="Gene3D" id="1.10.10.60">
    <property type="entry name" value="Homeodomain-like"/>
    <property type="match status" value="1"/>
</dbReference>
<evidence type="ECO:0000256" key="7">
    <source>
        <dbReference type="RuleBase" id="RU000682"/>
    </source>
</evidence>
<dbReference type="Proteomes" id="UP001367676">
    <property type="component" value="Unassembled WGS sequence"/>
</dbReference>
<keyword evidence="3 6" id="KW-0238">DNA-binding</keyword>
<dbReference type="PANTHER" id="PTHR45946">
    <property type="entry name" value="HOMEOBOX PROTEIN ROUGH-RELATED"/>
    <property type="match status" value="1"/>
</dbReference>
<feature type="region of interest" description="Disordered" evidence="8">
    <location>
        <begin position="220"/>
        <end position="283"/>
    </location>
</feature>
<evidence type="ECO:0000256" key="5">
    <source>
        <dbReference type="ARBA" id="ARBA00023242"/>
    </source>
</evidence>
<dbReference type="InterPro" id="IPR017970">
    <property type="entry name" value="Homeobox_CS"/>
</dbReference>
<comment type="caution">
    <text evidence="10">The sequence shown here is derived from an EMBL/GenBank/DDBJ whole genome shotgun (WGS) entry which is preliminary data.</text>
</comment>
<proteinExistence type="predicted"/>
<keyword evidence="11" id="KW-1185">Reference proteome</keyword>
<dbReference type="FunFam" id="1.10.10.60:FF:000113">
    <property type="entry name" value="homeobox protein Hox-B1"/>
    <property type="match status" value="1"/>
</dbReference>
<dbReference type="PROSITE" id="PS00027">
    <property type="entry name" value="HOMEOBOX_1"/>
    <property type="match status" value="1"/>
</dbReference>
<keyword evidence="2" id="KW-0217">Developmental protein</keyword>
<evidence type="ECO:0000313" key="10">
    <source>
        <dbReference type="EMBL" id="KAK7576532.1"/>
    </source>
</evidence>
<dbReference type="PANTHER" id="PTHR45946:SF4">
    <property type="entry name" value="HOMEOBOX PROTEIN ROUGH-RELATED"/>
    <property type="match status" value="1"/>
</dbReference>
<feature type="compositionally biased region" description="Basic residues" evidence="8">
    <location>
        <begin position="220"/>
        <end position="235"/>
    </location>
</feature>
<dbReference type="SUPFAM" id="SSF46689">
    <property type="entry name" value="Homeodomain-like"/>
    <property type="match status" value="1"/>
</dbReference>
<dbReference type="CDD" id="cd00086">
    <property type="entry name" value="homeodomain"/>
    <property type="match status" value="1"/>
</dbReference>
<evidence type="ECO:0000259" key="9">
    <source>
        <dbReference type="PROSITE" id="PS50071"/>
    </source>
</evidence>
<protein>
    <recommendedName>
        <fullName evidence="9">Homeobox domain-containing protein</fullName>
    </recommendedName>
</protein>
<dbReference type="SMART" id="SM00389">
    <property type="entry name" value="HOX"/>
    <property type="match status" value="1"/>
</dbReference>
<comment type="subcellular location">
    <subcellularLocation>
        <location evidence="1 6 7">Nucleus</location>
    </subcellularLocation>
</comment>
<dbReference type="AlphaFoldDB" id="A0AAN9T7Z3"/>
<evidence type="ECO:0000256" key="8">
    <source>
        <dbReference type="SAM" id="MobiDB-lite"/>
    </source>
</evidence>